<reference evidence="1 2" key="1">
    <citation type="submission" date="2014-04" db="EMBL/GenBank/DDBJ databases">
        <title>Characterization and application of a salt tolerant electro-active bacterium.</title>
        <authorList>
            <person name="Yang L."/>
            <person name="Wei S."/>
            <person name="Tay Q.X.M."/>
        </authorList>
    </citation>
    <scope>NUCLEOTIDE SEQUENCE [LARGE SCALE GENOMIC DNA]</scope>
    <source>
        <strain evidence="1 2">LY1</strain>
    </source>
</reference>
<dbReference type="eggNOG" id="COG0510">
    <property type="taxonomic scope" value="Bacteria"/>
</dbReference>
<dbReference type="RefSeq" id="WP_035079378.1">
    <property type="nucleotide sequence ID" value="NZ_JMIH01000039.1"/>
</dbReference>
<dbReference type="InterPro" id="IPR011009">
    <property type="entry name" value="Kinase-like_dom_sf"/>
</dbReference>
<name>A0A074KS66_9BACT</name>
<organism evidence="1 2">
    <name type="scientific">Anditalea andensis</name>
    <dbReference type="NCBI Taxonomy" id="1048983"/>
    <lineage>
        <taxon>Bacteria</taxon>
        <taxon>Pseudomonadati</taxon>
        <taxon>Bacteroidota</taxon>
        <taxon>Cytophagia</taxon>
        <taxon>Cytophagales</taxon>
        <taxon>Cytophagaceae</taxon>
        <taxon>Anditalea</taxon>
    </lineage>
</organism>
<protein>
    <recommendedName>
        <fullName evidence="3">Aminoglycoside phosphotransferase domain-containing protein</fullName>
    </recommendedName>
</protein>
<evidence type="ECO:0008006" key="3">
    <source>
        <dbReference type="Google" id="ProtNLM"/>
    </source>
</evidence>
<sequence length="328" mass="38229">MSENIKIFIKLLLGKDLRGREFKQLIDLIAPLKNQKVFELLVRKFDPSLKWTYVDTMTSKRFLDQGKGLGTLKPYRVLKDNKTKVFEKIFFNTSHNLKAALFFDKNKGLLLNNLNIRSPRLISTYSGENLTVLLYEYWDLYKLPIESAYEVLKAKTLELSQGIHADEAFLQLNPSINSSIGTKIYNPRPDLFIEEFKTIEKLAQSFPVYFQHLDLGEENVYLNNVIIDWDNSGFYNLGVDFGRLLLSNYILNSESFVEKYKVEIADYHEKLKLDIHFDSFYLVVLFYFLSLFYGHHKTEHAVGQINEVVEEFKNSVMKLSLSENIGKV</sequence>
<accession>A0A074KS66</accession>
<dbReference type="AlphaFoldDB" id="A0A074KS66"/>
<dbReference type="EMBL" id="JMIH01000039">
    <property type="protein sequence ID" value="KEO71749.1"/>
    <property type="molecule type" value="Genomic_DNA"/>
</dbReference>
<evidence type="ECO:0000313" key="1">
    <source>
        <dbReference type="EMBL" id="KEO71749.1"/>
    </source>
</evidence>
<evidence type="ECO:0000313" key="2">
    <source>
        <dbReference type="Proteomes" id="UP000027821"/>
    </source>
</evidence>
<keyword evidence="2" id="KW-1185">Reference proteome</keyword>
<dbReference type="OrthoDB" id="1525312at2"/>
<comment type="caution">
    <text evidence="1">The sequence shown here is derived from an EMBL/GenBank/DDBJ whole genome shotgun (WGS) entry which is preliminary data.</text>
</comment>
<dbReference type="STRING" id="1048983.EL17_21425"/>
<proteinExistence type="predicted"/>
<dbReference type="SUPFAM" id="SSF56112">
    <property type="entry name" value="Protein kinase-like (PK-like)"/>
    <property type="match status" value="1"/>
</dbReference>
<dbReference type="Proteomes" id="UP000027821">
    <property type="component" value="Unassembled WGS sequence"/>
</dbReference>
<gene>
    <name evidence="1" type="ORF">EL17_21425</name>
</gene>